<feature type="region of interest" description="Disordered" evidence="1">
    <location>
        <begin position="31"/>
        <end position="78"/>
    </location>
</feature>
<name>A0AAV6HVK9_9ERIC</name>
<organism evidence="2 3">
    <name type="scientific">Rhododendron griersonianum</name>
    <dbReference type="NCBI Taxonomy" id="479676"/>
    <lineage>
        <taxon>Eukaryota</taxon>
        <taxon>Viridiplantae</taxon>
        <taxon>Streptophyta</taxon>
        <taxon>Embryophyta</taxon>
        <taxon>Tracheophyta</taxon>
        <taxon>Spermatophyta</taxon>
        <taxon>Magnoliopsida</taxon>
        <taxon>eudicotyledons</taxon>
        <taxon>Gunneridae</taxon>
        <taxon>Pentapetalae</taxon>
        <taxon>asterids</taxon>
        <taxon>Ericales</taxon>
        <taxon>Ericaceae</taxon>
        <taxon>Ericoideae</taxon>
        <taxon>Rhodoreae</taxon>
        <taxon>Rhododendron</taxon>
    </lineage>
</organism>
<evidence type="ECO:0000313" key="2">
    <source>
        <dbReference type="EMBL" id="KAG5520391.1"/>
    </source>
</evidence>
<protein>
    <submittedName>
        <fullName evidence="2">Uncharacterized protein</fullName>
    </submittedName>
</protein>
<accession>A0AAV6HVK9</accession>
<reference evidence="2" key="1">
    <citation type="submission" date="2020-08" db="EMBL/GenBank/DDBJ databases">
        <title>Plant Genome Project.</title>
        <authorList>
            <person name="Zhang R.-G."/>
        </authorList>
    </citation>
    <scope>NUCLEOTIDE SEQUENCE</scope>
    <source>
        <strain evidence="2">WSP0</strain>
        <tissue evidence="2">Leaf</tissue>
    </source>
</reference>
<feature type="compositionally biased region" description="Basic and acidic residues" evidence="1">
    <location>
        <begin position="31"/>
        <end position="43"/>
    </location>
</feature>
<comment type="caution">
    <text evidence="2">The sequence shown here is derived from an EMBL/GenBank/DDBJ whole genome shotgun (WGS) entry which is preliminary data.</text>
</comment>
<dbReference type="EMBL" id="JACTNZ010000012">
    <property type="protein sequence ID" value="KAG5520391.1"/>
    <property type="molecule type" value="Genomic_DNA"/>
</dbReference>
<dbReference type="AlphaFoldDB" id="A0AAV6HVK9"/>
<evidence type="ECO:0000256" key="1">
    <source>
        <dbReference type="SAM" id="MobiDB-lite"/>
    </source>
</evidence>
<sequence length="90" mass="9974">MMTKVSATVVAVMEGGNSAMVVAAMDVDEGRRGERGVHRGEQARRRRSRRRAGGAGDVTARRRRSRRRAGDVTATGGGRRWRRDLCRCSF</sequence>
<keyword evidence="3" id="KW-1185">Reference proteome</keyword>
<evidence type="ECO:0000313" key="3">
    <source>
        <dbReference type="Proteomes" id="UP000823749"/>
    </source>
</evidence>
<dbReference type="Proteomes" id="UP000823749">
    <property type="component" value="Chromosome 12"/>
</dbReference>
<gene>
    <name evidence="2" type="ORF">RHGRI_033089</name>
</gene>
<proteinExistence type="predicted"/>